<evidence type="ECO:0000259" key="2">
    <source>
        <dbReference type="Pfam" id="PF05598"/>
    </source>
</evidence>
<reference evidence="3 4" key="1">
    <citation type="submission" date="2013-07" db="EMBL/GenBank/DDBJ databases">
        <authorList>
            <person name="Weinstock G."/>
            <person name="Sodergren E."/>
            <person name="Wylie T."/>
            <person name="Fulton L."/>
            <person name="Fulton R."/>
            <person name="Fronick C."/>
            <person name="O'Laughlin M."/>
            <person name="Godfrey J."/>
            <person name="Miner T."/>
            <person name="Herter B."/>
            <person name="Appelbaum E."/>
            <person name="Cordes M."/>
            <person name="Lek S."/>
            <person name="Wollam A."/>
            <person name="Pepin K.H."/>
            <person name="Palsikar V.B."/>
            <person name="Mitreva M."/>
            <person name="Wilson R.K."/>
        </authorList>
    </citation>
    <scope>NUCLEOTIDE SEQUENCE [LARGE SCALE GENOMIC DNA]</scope>
    <source>
        <strain evidence="3 4">ATCC 27760</strain>
    </source>
</reference>
<dbReference type="Proteomes" id="UP000016662">
    <property type="component" value="Unassembled WGS sequence"/>
</dbReference>
<feature type="domain" description="Transposase InsH N-terminal" evidence="2">
    <location>
        <begin position="18"/>
        <end position="109"/>
    </location>
</feature>
<dbReference type="PANTHER" id="PTHR35604">
    <property type="entry name" value="TRANSPOSASE INSH FOR INSERTION SEQUENCE ELEMENT IS5A-RELATED"/>
    <property type="match status" value="1"/>
</dbReference>
<keyword evidence="1" id="KW-0812">Transmembrane</keyword>
<feature type="transmembrane region" description="Helical" evidence="1">
    <location>
        <begin position="108"/>
        <end position="127"/>
    </location>
</feature>
<evidence type="ECO:0000313" key="3">
    <source>
        <dbReference type="EMBL" id="ERJ97362.1"/>
    </source>
</evidence>
<dbReference type="EMBL" id="AWVF01000029">
    <property type="protein sequence ID" value="ERJ97362.1"/>
    <property type="molecule type" value="Genomic_DNA"/>
</dbReference>
<sequence>MERQMTLAEINDELGAARTNKKEFLEKLETIIPWETFFELIQPSCYKGELGNKPYPLELMLRIFILQNVYNLADMAVMNEVIDSRAFSNFCGINSPSEVPNGDTRCRFINFFLVCVLIFCFTIFVHFTFRSFQIFKILSNFTYCCIFIISTK</sequence>
<keyword evidence="1" id="KW-0472">Membrane</keyword>
<dbReference type="STRING" id="411473.RUMCAL_00240"/>
<proteinExistence type="predicted"/>
<dbReference type="Pfam" id="PF05598">
    <property type="entry name" value="DUF772"/>
    <property type="match status" value="1"/>
</dbReference>
<gene>
    <name evidence="3" type="ORF">RUMCAL_00240</name>
</gene>
<dbReference type="HOGENOM" id="CLU_1721008_0_0_9"/>
<organism evidence="3 4">
    <name type="scientific">Ruminococcus callidus ATCC 27760</name>
    <dbReference type="NCBI Taxonomy" id="411473"/>
    <lineage>
        <taxon>Bacteria</taxon>
        <taxon>Bacillati</taxon>
        <taxon>Bacillota</taxon>
        <taxon>Clostridia</taxon>
        <taxon>Eubacteriales</taxon>
        <taxon>Oscillospiraceae</taxon>
        <taxon>Ruminococcus</taxon>
    </lineage>
</organism>
<dbReference type="OrthoDB" id="9774608at2"/>
<dbReference type="InterPro" id="IPR008490">
    <property type="entry name" value="Transposase_InsH_N"/>
</dbReference>
<name>U2KYI9_9FIRM</name>
<accession>U2KYI9</accession>
<protein>
    <recommendedName>
        <fullName evidence="2">Transposase InsH N-terminal domain-containing protein</fullName>
    </recommendedName>
</protein>
<comment type="caution">
    <text evidence="3">The sequence shown here is derived from an EMBL/GenBank/DDBJ whole genome shotgun (WGS) entry which is preliminary data.</text>
</comment>
<evidence type="ECO:0000256" key="1">
    <source>
        <dbReference type="SAM" id="Phobius"/>
    </source>
</evidence>
<dbReference type="PANTHER" id="PTHR35604:SF2">
    <property type="entry name" value="TRANSPOSASE INSH FOR INSERTION SEQUENCE ELEMENT IS5A-RELATED"/>
    <property type="match status" value="1"/>
</dbReference>
<dbReference type="AlphaFoldDB" id="U2KYI9"/>
<dbReference type="eggNOG" id="COG3039">
    <property type="taxonomic scope" value="Bacteria"/>
</dbReference>
<evidence type="ECO:0000313" key="4">
    <source>
        <dbReference type="Proteomes" id="UP000016662"/>
    </source>
</evidence>
<keyword evidence="1" id="KW-1133">Transmembrane helix</keyword>
<keyword evidence="4" id="KW-1185">Reference proteome</keyword>